<keyword evidence="4" id="KW-1185">Reference proteome</keyword>
<organism evidence="3 4">
    <name type="scientific">Emergomyces pasteurianus Ep9510</name>
    <dbReference type="NCBI Taxonomy" id="1447872"/>
    <lineage>
        <taxon>Eukaryota</taxon>
        <taxon>Fungi</taxon>
        <taxon>Dikarya</taxon>
        <taxon>Ascomycota</taxon>
        <taxon>Pezizomycotina</taxon>
        <taxon>Eurotiomycetes</taxon>
        <taxon>Eurotiomycetidae</taxon>
        <taxon>Onygenales</taxon>
        <taxon>Ajellomycetaceae</taxon>
        <taxon>Emergomyces</taxon>
    </lineage>
</organism>
<dbReference type="PANTHER" id="PTHR39611">
    <property type="entry name" value="HYDROXYPROLINE-RICH GLYCOPROTEIN DZ-HRGP-RELATED"/>
    <property type="match status" value="1"/>
</dbReference>
<feature type="domain" description="DUF7514" evidence="2">
    <location>
        <begin position="176"/>
        <end position="341"/>
    </location>
</feature>
<dbReference type="Pfam" id="PF24355">
    <property type="entry name" value="DUF7514"/>
    <property type="match status" value="1"/>
</dbReference>
<feature type="region of interest" description="Disordered" evidence="1">
    <location>
        <begin position="474"/>
        <end position="546"/>
    </location>
</feature>
<feature type="region of interest" description="Disordered" evidence="1">
    <location>
        <begin position="559"/>
        <end position="598"/>
    </location>
</feature>
<feature type="region of interest" description="Disordered" evidence="1">
    <location>
        <begin position="46"/>
        <end position="100"/>
    </location>
</feature>
<dbReference type="PANTHER" id="PTHR39611:SF1">
    <property type="entry name" value="HYDROXYPROLINE-RICH GLYCOPROTEIN DZ-HRGP"/>
    <property type="match status" value="1"/>
</dbReference>
<evidence type="ECO:0000259" key="2">
    <source>
        <dbReference type="Pfam" id="PF24355"/>
    </source>
</evidence>
<feature type="region of interest" description="Disordered" evidence="1">
    <location>
        <begin position="142"/>
        <end position="169"/>
    </location>
</feature>
<gene>
    <name evidence="3" type="ORF">AJ78_05693</name>
</gene>
<protein>
    <recommendedName>
        <fullName evidence="2">DUF7514 domain-containing protein</fullName>
    </recommendedName>
</protein>
<evidence type="ECO:0000313" key="4">
    <source>
        <dbReference type="Proteomes" id="UP000182235"/>
    </source>
</evidence>
<feature type="compositionally biased region" description="Polar residues" evidence="1">
    <location>
        <begin position="498"/>
        <end position="519"/>
    </location>
</feature>
<sequence>MAFDSDRNQHGLQWDRRWNTGSSIKPTFWHQPSNWNLHSRPNPTYQSVYPPIPQARPASLSPSPSPSPPMPNAIPHIPGSFPVGKAAGYEPQPQQQLSRDPHIAPVTSQLLGNTPVPIKCDYPLDKFGTGYASRFLGSLGDPQQSLRAEQQPKDSMFNKTPPQEMEESPRDIKWHPLFKSNGRPTLDMVEVLDAVGRYAFQADPSTSHEAPVLKTPDDMWKYFEEMQSVPHSFRWKAIFRLPNINLSRLYCDLGLEHHLVQCSVHQPPSIPGLTRNGFTDFMHCVVRAYPAQLYESLHRLVWRFPILSSEHPRSNWFPKDAPAISFPGYQDLRGRERLENIIAKFCDDNLVTTPMTTKFLGVPAETAPLRQGGLFGDTTTITNKTTPEPRFGQPHEQNRVPGYGMGEPPQPYSSQPVREIYLTQPGGGNVRKDSREVEFVNTRTSAHNDDFDHYRHNCCKQHCEPFGIRNTNNLNEGNLSPPVGAYDANSDNHRSKDYTTSGTEYNGSYRQDGLRSSSRTELHAAASSGHTSTTSNPRHITGQDGEYVDTGVFKYLVKDSGGEDEGERWTHERLRDGDRQRDRNTETRSGRDTRGYVNGSSLRISQSRSRVERYADDISDGSWNGDDEAYNWRGGWVGGVWGH</sequence>
<accession>A0A1J9QCQ9</accession>
<dbReference type="InterPro" id="IPR055936">
    <property type="entry name" value="DUF7514"/>
</dbReference>
<dbReference type="OrthoDB" id="4198732at2759"/>
<evidence type="ECO:0000313" key="3">
    <source>
        <dbReference type="EMBL" id="OJD13903.1"/>
    </source>
</evidence>
<comment type="caution">
    <text evidence="3">The sequence shown here is derived from an EMBL/GenBank/DDBJ whole genome shotgun (WGS) entry which is preliminary data.</text>
</comment>
<feature type="compositionally biased region" description="Pro residues" evidence="1">
    <location>
        <begin position="63"/>
        <end position="72"/>
    </location>
</feature>
<feature type="compositionally biased region" description="Basic and acidic residues" evidence="1">
    <location>
        <begin position="559"/>
        <end position="594"/>
    </location>
</feature>
<reference evidence="3 4" key="1">
    <citation type="submission" date="2015-07" db="EMBL/GenBank/DDBJ databases">
        <title>Emmonsia species relationships and genome sequence.</title>
        <authorList>
            <consortium name="The Broad Institute Genomics Platform"/>
            <person name="Cuomo C.A."/>
            <person name="Munoz J.F."/>
            <person name="Imamovic A."/>
            <person name="Priest M.E."/>
            <person name="Young S."/>
            <person name="Clay O.K."/>
            <person name="McEwen J.G."/>
        </authorList>
    </citation>
    <scope>NUCLEOTIDE SEQUENCE [LARGE SCALE GENOMIC DNA]</scope>
    <source>
        <strain evidence="3 4">UAMH 9510</strain>
    </source>
</reference>
<dbReference type="EMBL" id="LGRN01000259">
    <property type="protein sequence ID" value="OJD13903.1"/>
    <property type="molecule type" value="Genomic_DNA"/>
</dbReference>
<proteinExistence type="predicted"/>
<dbReference type="Proteomes" id="UP000182235">
    <property type="component" value="Unassembled WGS sequence"/>
</dbReference>
<name>A0A1J9QCQ9_9EURO</name>
<feature type="compositionally biased region" description="Low complexity" evidence="1">
    <location>
        <begin position="523"/>
        <end position="535"/>
    </location>
</feature>
<evidence type="ECO:0000256" key="1">
    <source>
        <dbReference type="SAM" id="MobiDB-lite"/>
    </source>
</evidence>
<dbReference type="AlphaFoldDB" id="A0A1J9QCQ9"/>
<dbReference type="STRING" id="1447872.A0A1J9QCQ9"/>